<dbReference type="InterPro" id="IPR050330">
    <property type="entry name" value="Bact_OuterMem_StrucFunc"/>
</dbReference>
<feature type="region of interest" description="Disordered" evidence="2">
    <location>
        <begin position="398"/>
        <end position="421"/>
    </location>
</feature>
<keyword evidence="6" id="KW-1185">Reference proteome</keyword>
<dbReference type="InterPro" id="IPR017732">
    <property type="entry name" value="T4/T6SS_DotU"/>
</dbReference>
<evidence type="ECO:0000256" key="3">
    <source>
        <dbReference type="SAM" id="Phobius"/>
    </source>
</evidence>
<protein>
    <submittedName>
        <fullName evidence="5">Type IV/VI secretion system, DotU family domain protein</fullName>
    </submittedName>
</protein>
<sequence length="421" mass="45330">MTISTIDSRNYAGVVASPPLSVRLKAAVQSVNPLLESARVLLLALADTPAALEPDAVLQRRKWLEQELRMFLRVCRELQLPSDDVVRASYCLSTALDEAAMQTRWGRGEGTGTEWQASSLAVAMGHDRQGGDRVFQVIDEVLNDPRGHLDLLELLQNVLDLGFRGRYRFEHDGPRRLLNIRERLHGVVMAGSHGAEPTAGDDMTASRLASSDRVRGAVVSGRGVVDPWVRPARARLSRRWIVVGVVAALLVGAGGYVAVRSLHHGDRFTEASSPVARLGAALRAQLRDEIAAGNVELVRDTSADTVTLRFNGMYASGDVTVAPWWASVIASVGRAIASSPVPTRVLVTGYTDNLPASPAHQGSNHALSTARAQHVAQILVAAGVPKERISVVGQSDADPLADNVSKEGRSRNRRVEVTVSN</sequence>
<evidence type="ECO:0000256" key="2">
    <source>
        <dbReference type="SAM" id="MobiDB-lite"/>
    </source>
</evidence>
<dbReference type="Pfam" id="PF00691">
    <property type="entry name" value="OmpA"/>
    <property type="match status" value="1"/>
</dbReference>
<evidence type="ECO:0000256" key="1">
    <source>
        <dbReference type="PROSITE-ProRule" id="PRU00473"/>
    </source>
</evidence>
<feature type="compositionally biased region" description="Basic and acidic residues" evidence="2">
    <location>
        <begin position="404"/>
        <end position="421"/>
    </location>
</feature>
<name>A0AAN0RVY5_9BURK</name>
<reference evidence="5 6" key="1">
    <citation type="submission" date="2014-05" db="EMBL/GenBank/DDBJ databases">
        <authorList>
            <person name="Bishop-Lilly K.A."/>
            <person name="Broomall S.M."/>
            <person name="Chain P.S."/>
            <person name="Chertkov O."/>
            <person name="Coyne S.R."/>
            <person name="Daligault H.E."/>
            <person name="Davenport K.W."/>
            <person name="Erkkila T."/>
            <person name="Frey K.G."/>
            <person name="Gibbons H.S."/>
            <person name="Gu W."/>
            <person name="Jaissle J."/>
            <person name="Johnson S.L."/>
            <person name="Koroleva G.I."/>
            <person name="Ladner J.T."/>
            <person name="Lo C.-C."/>
            <person name="Minogue T.D."/>
            <person name="Munk C."/>
            <person name="Palacios G.F."/>
            <person name="Redden C.L."/>
            <person name="Rosenzweig C.N."/>
            <person name="Scholz M.B."/>
            <person name="Teshima H."/>
            <person name="Xu Y."/>
        </authorList>
    </citation>
    <scope>NUCLEOTIDE SEQUENCE [LARGE SCALE GENOMIC DNA]</scope>
    <source>
        <strain evidence="5 6">DDS 22E-1</strain>
    </source>
</reference>
<dbReference type="NCBIfam" id="TIGR03349">
    <property type="entry name" value="IV_VI_DotU"/>
    <property type="match status" value="1"/>
</dbReference>
<dbReference type="PROSITE" id="PS51123">
    <property type="entry name" value="OMPA_2"/>
    <property type="match status" value="1"/>
</dbReference>
<feature type="transmembrane region" description="Helical" evidence="3">
    <location>
        <begin position="240"/>
        <end position="259"/>
    </location>
</feature>
<dbReference type="InterPro" id="IPR036737">
    <property type="entry name" value="OmpA-like_sf"/>
</dbReference>
<dbReference type="KEGG" id="bcen:DM39_5898"/>
<keyword evidence="1 3" id="KW-0472">Membrane</keyword>
<dbReference type="Pfam" id="PF09850">
    <property type="entry name" value="DotU"/>
    <property type="match status" value="1"/>
</dbReference>
<dbReference type="PANTHER" id="PTHR30329:SF19">
    <property type="entry name" value="OUTER MEMBRANE PROTEIN, OMPA FAMILY"/>
    <property type="match status" value="1"/>
</dbReference>
<dbReference type="NCBIfam" id="NF038228">
    <property type="entry name" value="IcmH_DotU_IVB"/>
    <property type="match status" value="1"/>
</dbReference>
<dbReference type="InterPro" id="IPR038522">
    <property type="entry name" value="T4/T6SS_DotU_sf"/>
</dbReference>
<dbReference type="Gene3D" id="1.25.40.590">
    <property type="entry name" value="Type IV / VI secretion system, DotU"/>
    <property type="match status" value="1"/>
</dbReference>
<evidence type="ECO:0000313" key="6">
    <source>
        <dbReference type="Proteomes" id="UP000029413"/>
    </source>
</evidence>
<dbReference type="GO" id="GO:0016020">
    <property type="term" value="C:membrane"/>
    <property type="evidence" value="ECO:0007669"/>
    <property type="project" value="UniProtKB-UniRule"/>
</dbReference>
<dbReference type="Proteomes" id="UP000029413">
    <property type="component" value="Chromosome 2"/>
</dbReference>
<organism evidence="5 6">
    <name type="scientific">Burkholderia cenocepacia</name>
    <dbReference type="NCBI Taxonomy" id="95486"/>
    <lineage>
        <taxon>Bacteria</taxon>
        <taxon>Pseudomonadati</taxon>
        <taxon>Pseudomonadota</taxon>
        <taxon>Betaproteobacteria</taxon>
        <taxon>Burkholderiales</taxon>
        <taxon>Burkholderiaceae</taxon>
        <taxon>Burkholderia</taxon>
        <taxon>Burkholderia cepacia complex</taxon>
    </lineage>
</organism>
<dbReference type="CDD" id="cd07185">
    <property type="entry name" value="OmpA_C-like"/>
    <property type="match status" value="1"/>
</dbReference>
<evidence type="ECO:0000313" key="5">
    <source>
        <dbReference type="EMBL" id="AIO35175.1"/>
    </source>
</evidence>
<accession>A0AAN0RVY5</accession>
<dbReference type="InterPro" id="IPR006665">
    <property type="entry name" value="OmpA-like"/>
</dbReference>
<dbReference type="SUPFAM" id="SSF103088">
    <property type="entry name" value="OmpA-like"/>
    <property type="match status" value="1"/>
</dbReference>
<proteinExistence type="predicted"/>
<dbReference type="Gene3D" id="3.30.1330.60">
    <property type="entry name" value="OmpA-like domain"/>
    <property type="match status" value="1"/>
</dbReference>
<keyword evidence="3" id="KW-0812">Transmembrane</keyword>
<dbReference type="PANTHER" id="PTHR30329">
    <property type="entry name" value="STATOR ELEMENT OF FLAGELLAR MOTOR COMPLEX"/>
    <property type="match status" value="1"/>
</dbReference>
<evidence type="ECO:0000259" key="4">
    <source>
        <dbReference type="PROSITE" id="PS51123"/>
    </source>
</evidence>
<dbReference type="AlphaFoldDB" id="A0AAN0RVY5"/>
<feature type="domain" description="OmpA-like" evidence="4">
    <location>
        <begin position="301"/>
        <end position="421"/>
    </location>
</feature>
<keyword evidence="3" id="KW-1133">Transmembrane helix</keyword>
<gene>
    <name evidence="5" type="ORF">DM39_5898</name>
</gene>
<dbReference type="EMBL" id="CP007784">
    <property type="protein sequence ID" value="AIO35175.1"/>
    <property type="molecule type" value="Genomic_DNA"/>
</dbReference>